<evidence type="ECO:0000313" key="2">
    <source>
        <dbReference type="EMBL" id="KAK7055553.1"/>
    </source>
</evidence>
<feature type="compositionally biased region" description="Polar residues" evidence="1">
    <location>
        <begin position="33"/>
        <end position="49"/>
    </location>
</feature>
<gene>
    <name evidence="2" type="ORF">R3P38DRAFT_3564756</name>
</gene>
<protein>
    <submittedName>
        <fullName evidence="2">Uncharacterized protein</fullName>
    </submittedName>
</protein>
<evidence type="ECO:0000313" key="3">
    <source>
        <dbReference type="Proteomes" id="UP001362999"/>
    </source>
</evidence>
<sequence length="264" mass="29895">MEEARLRRDFSKAEFDVDLVLLYSQFPPASRNTLGLSDTRSTPPASRNTLGLGGTRTPELWVVIDLEVRREEMALNGRVELLCVYPIEYVLRVWSFTAGGSDRVQGQFRMTGCEDGDDFDDFLTRELEKNAVGATSVERSGVRVLAGGEWMDLQSREEMGRGKDELRPKCGDEMPVTMKPLTLISLARMWLTKSECEAARVVEAGDENRKQRRVDADDTNGVIEDESAERDRCEKWRECDDASLERHAELDARLPEDRMVLGRG</sequence>
<dbReference type="AlphaFoldDB" id="A0AAW0DVN9"/>
<comment type="caution">
    <text evidence="2">The sequence shown here is derived from an EMBL/GenBank/DDBJ whole genome shotgun (WGS) entry which is preliminary data.</text>
</comment>
<name>A0AAW0DVN9_9AGAR</name>
<evidence type="ECO:0000256" key="1">
    <source>
        <dbReference type="SAM" id="MobiDB-lite"/>
    </source>
</evidence>
<organism evidence="2 3">
    <name type="scientific">Favolaschia claudopus</name>
    <dbReference type="NCBI Taxonomy" id="2862362"/>
    <lineage>
        <taxon>Eukaryota</taxon>
        <taxon>Fungi</taxon>
        <taxon>Dikarya</taxon>
        <taxon>Basidiomycota</taxon>
        <taxon>Agaricomycotina</taxon>
        <taxon>Agaricomycetes</taxon>
        <taxon>Agaricomycetidae</taxon>
        <taxon>Agaricales</taxon>
        <taxon>Marasmiineae</taxon>
        <taxon>Mycenaceae</taxon>
        <taxon>Favolaschia</taxon>
    </lineage>
</organism>
<reference evidence="2 3" key="1">
    <citation type="journal article" date="2024" name="J Genomics">
        <title>Draft genome sequencing and assembly of Favolaschia claudopus CIRM-BRFM 2984 isolated from oak limbs.</title>
        <authorList>
            <person name="Navarro D."/>
            <person name="Drula E."/>
            <person name="Chaduli D."/>
            <person name="Cazenave R."/>
            <person name="Ahrendt S."/>
            <person name="Wang J."/>
            <person name="Lipzen A."/>
            <person name="Daum C."/>
            <person name="Barry K."/>
            <person name="Grigoriev I.V."/>
            <person name="Favel A."/>
            <person name="Rosso M.N."/>
            <person name="Martin F."/>
        </authorList>
    </citation>
    <scope>NUCLEOTIDE SEQUENCE [LARGE SCALE GENOMIC DNA]</scope>
    <source>
        <strain evidence="2 3">CIRM-BRFM 2984</strain>
    </source>
</reference>
<accession>A0AAW0DVN9</accession>
<dbReference type="EMBL" id="JAWWNJ010000005">
    <property type="protein sequence ID" value="KAK7055553.1"/>
    <property type="molecule type" value="Genomic_DNA"/>
</dbReference>
<proteinExistence type="predicted"/>
<dbReference type="Proteomes" id="UP001362999">
    <property type="component" value="Unassembled WGS sequence"/>
</dbReference>
<feature type="region of interest" description="Disordered" evidence="1">
    <location>
        <begin position="33"/>
        <end position="52"/>
    </location>
</feature>
<keyword evidence="3" id="KW-1185">Reference proteome</keyword>